<evidence type="ECO:0000256" key="1">
    <source>
        <dbReference type="ARBA" id="ARBA00038357"/>
    </source>
</evidence>
<dbReference type="STRING" id="312017.Q23CS6"/>
<dbReference type="GeneID" id="7843970"/>
<keyword evidence="2" id="KW-1133">Transmembrane helix</keyword>
<dbReference type="RefSeq" id="XP_001014960.1">
    <property type="nucleotide sequence ID" value="XM_001014960.1"/>
</dbReference>
<dbReference type="OrthoDB" id="308934at2759"/>
<proteinExistence type="inferred from homology"/>
<dbReference type="Pfam" id="PF00173">
    <property type="entry name" value="Cyt-b5"/>
    <property type="match status" value="1"/>
</dbReference>
<dbReference type="Gene3D" id="3.10.120.10">
    <property type="entry name" value="Cytochrome b5-like heme/steroid binding domain"/>
    <property type="match status" value="1"/>
</dbReference>
<dbReference type="HOGENOM" id="CLU_1566031_0_0_1"/>
<protein>
    <submittedName>
        <fullName evidence="4">Cytochrome b5-like heme/steroid-binding domain protein</fullName>
    </submittedName>
</protein>
<dbReference type="Proteomes" id="UP000009168">
    <property type="component" value="Unassembled WGS sequence"/>
</dbReference>
<dbReference type="PANTHER" id="PTHR10281">
    <property type="entry name" value="MEMBRANE-ASSOCIATED PROGESTERONE RECEPTOR COMPONENT-RELATED"/>
    <property type="match status" value="1"/>
</dbReference>
<dbReference type="KEGG" id="tet:TTHERM_00052640"/>
<dbReference type="InterPro" id="IPR001199">
    <property type="entry name" value="Cyt_B5-like_heme/steroid-bd"/>
</dbReference>
<dbReference type="InterPro" id="IPR050577">
    <property type="entry name" value="MAPR/NEUFC/NENF-like"/>
</dbReference>
<keyword evidence="2" id="KW-0472">Membrane</keyword>
<keyword evidence="5" id="KW-1185">Reference proteome</keyword>
<dbReference type="SUPFAM" id="SSF55856">
    <property type="entry name" value="Cytochrome b5-like heme/steroid binding domain"/>
    <property type="match status" value="1"/>
</dbReference>
<keyword evidence="2" id="KW-0812">Transmembrane</keyword>
<evidence type="ECO:0000313" key="5">
    <source>
        <dbReference type="Proteomes" id="UP000009168"/>
    </source>
</evidence>
<dbReference type="GO" id="GO:0016020">
    <property type="term" value="C:membrane"/>
    <property type="evidence" value="ECO:0007669"/>
    <property type="project" value="TreeGrafter"/>
</dbReference>
<dbReference type="GO" id="GO:0012505">
    <property type="term" value="C:endomembrane system"/>
    <property type="evidence" value="ECO:0007669"/>
    <property type="project" value="TreeGrafter"/>
</dbReference>
<accession>Q23CS6</accession>
<feature type="domain" description="Cytochrome b5 heme-binding" evidence="3">
    <location>
        <begin position="66"/>
        <end position="124"/>
    </location>
</feature>
<name>Q23CS6_TETTS</name>
<evidence type="ECO:0000256" key="2">
    <source>
        <dbReference type="SAM" id="Phobius"/>
    </source>
</evidence>
<dbReference type="AlphaFoldDB" id="Q23CS6"/>
<reference evidence="5" key="1">
    <citation type="journal article" date="2006" name="PLoS Biol.">
        <title>Macronuclear genome sequence of the ciliate Tetrahymena thermophila, a model eukaryote.</title>
        <authorList>
            <person name="Eisen J.A."/>
            <person name="Coyne R.S."/>
            <person name="Wu M."/>
            <person name="Wu D."/>
            <person name="Thiagarajan M."/>
            <person name="Wortman J.R."/>
            <person name="Badger J.H."/>
            <person name="Ren Q."/>
            <person name="Amedeo P."/>
            <person name="Jones K.M."/>
            <person name="Tallon L.J."/>
            <person name="Delcher A.L."/>
            <person name="Salzberg S.L."/>
            <person name="Silva J.C."/>
            <person name="Haas B.J."/>
            <person name="Majoros W.H."/>
            <person name="Farzad M."/>
            <person name="Carlton J.M."/>
            <person name="Smith R.K. Jr."/>
            <person name="Garg J."/>
            <person name="Pearlman R.E."/>
            <person name="Karrer K.M."/>
            <person name="Sun L."/>
            <person name="Manning G."/>
            <person name="Elde N.C."/>
            <person name="Turkewitz A.P."/>
            <person name="Asai D.J."/>
            <person name="Wilkes D.E."/>
            <person name="Wang Y."/>
            <person name="Cai H."/>
            <person name="Collins K."/>
            <person name="Stewart B.A."/>
            <person name="Lee S.R."/>
            <person name="Wilamowska K."/>
            <person name="Weinberg Z."/>
            <person name="Ruzzo W.L."/>
            <person name="Wloga D."/>
            <person name="Gaertig J."/>
            <person name="Frankel J."/>
            <person name="Tsao C.-C."/>
            <person name="Gorovsky M.A."/>
            <person name="Keeling P.J."/>
            <person name="Waller R.F."/>
            <person name="Patron N.J."/>
            <person name="Cherry J.M."/>
            <person name="Stover N.A."/>
            <person name="Krieger C.J."/>
            <person name="del Toro C."/>
            <person name="Ryder H.F."/>
            <person name="Williamson S.C."/>
            <person name="Barbeau R.A."/>
            <person name="Hamilton E.P."/>
            <person name="Orias E."/>
        </authorList>
    </citation>
    <scope>NUCLEOTIDE SEQUENCE [LARGE SCALE GENOMIC DNA]</scope>
    <source>
        <strain evidence="5">SB210</strain>
    </source>
</reference>
<sequence>MEHIFESFNATWIAYAIAAVVIIWQVYDFFNPKKPTPNAQPEIYQRLEEIKRQRRERNEKGVFNYKDLTKYNGFNNPQLYIAIKNDVFDVSNSTDFQEGGPYQPLVGNEVSVNFAKCVGDPEYFFKYGEVELTEEETKQLEATYAAFKANYKKVGTLYKNLPMSDNDKKHI</sequence>
<evidence type="ECO:0000259" key="3">
    <source>
        <dbReference type="Pfam" id="PF00173"/>
    </source>
</evidence>
<evidence type="ECO:0000313" key="4">
    <source>
        <dbReference type="EMBL" id="EAR94589.1"/>
    </source>
</evidence>
<comment type="similarity">
    <text evidence="1">Belongs to the cytochrome b5 family. MAPR subfamily.</text>
</comment>
<feature type="transmembrane region" description="Helical" evidence="2">
    <location>
        <begin position="12"/>
        <end position="30"/>
    </location>
</feature>
<dbReference type="InterPro" id="IPR036400">
    <property type="entry name" value="Cyt_B5-like_heme/steroid_sf"/>
</dbReference>
<gene>
    <name evidence="4" type="ORF">TTHERM_00052640</name>
</gene>
<dbReference type="EMBL" id="GG662712">
    <property type="protein sequence ID" value="EAR94589.1"/>
    <property type="molecule type" value="Genomic_DNA"/>
</dbReference>
<organism evidence="4 5">
    <name type="scientific">Tetrahymena thermophila (strain SB210)</name>
    <dbReference type="NCBI Taxonomy" id="312017"/>
    <lineage>
        <taxon>Eukaryota</taxon>
        <taxon>Sar</taxon>
        <taxon>Alveolata</taxon>
        <taxon>Ciliophora</taxon>
        <taxon>Intramacronucleata</taxon>
        <taxon>Oligohymenophorea</taxon>
        <taxon>Hymenostomatida</taxon>
        <taxon>Tetrahymenina</taxon>
        <taxon>Tetrahymenidae</taxon>
        <taxon>Tetrahymena</taxon>
    </lineage>
</organism>
<dbReference type="InParanoid" id="Q23CS6"/>
<dbReference type="PANTHER" id="PTHR10281:SF76">
    <property type="entry name" value="CALCUTTA CUP-RELATED"/>
    <property type="match status" value="1"/>
</dbReference>